<dbReference type="InterPro" id="IPR036770">
    <property type="entry name" value="Ankyrin_rpt-contain_sf"/>
</dbReference>
<dbReference type="AlphaFoldDB" id="A0A485LHU1"/>
<dbReference type="PANTHER" id="PTHR46586:SF3">
    <property type="entry name" value="ANKYRIN REPEAT-CONTAINING PROTEIN"/>
    <property type="match status" value="1"/>
</dbReference>
<dbReference type="EMBL" id="CAADRA010006983">
    <property type="protein sequence ID" value="VFT97747.1"/>
    <property type="molecule type" value="Genomic_DNA"/>
</dbReference>
<dbReference type="SUPFAM" id="SSF48403">
    <property type="entry name" value="Ankyrin repeat"/>
    <property type="match status" value="1"/>
</dbReference>
<keyword evidence="3" id="KW-1185">Reference proteome</keyword>
<dbReference type="Proteomes" id="UP000332933">
    <property type="component" value="Unassembled WGS sequence"/>
</dbReference>
<dbReference type="PANTHER" id="PTHR46586">
    <property type="entry name" value="ANKYRIN REPEAT-CONTAINING PROTEIN"/>
    <property type="match status" value="1"/>
</dbReference>
<gene>
    <name evidence="2" type="primary">Aste57867_21073</name>
    <name evidence="1" type="ORF">As57867_021005</name>
    <name evidence="2" type="ORF">ASTE57867_21073</name>
</gene>
<organism evidence="2 3">
    <name type="scientific">Aphanomyces stellatus</name>
    <dbReference type="NCBI Taxonomy" id="120398"/>
    <lineage>
        <taxon>Eukaryota</taxon>
        <taxon>Sar</taxon>
        <taxon>Stramenopiles</taxon>
        <taxon>Oomycota</taxon>
        <taxon>Saprolegniomycetes</taxon>
        <taxon>Saprolegniales</taxon>
        <taxon>Verrucalvaceae</taxon>
        <taxon>Aphanomyces</taxon>
    </lineage>
</organism>
<reference evidence="1" key="2">
    <citation type="submission" date="2019-06" db="EMBL/GenBank/DDBJ databases">
        <title>Genomics analysis of Aphanomyces spp. identifies a new class of oomycete effector associated with host adaptation.</title>
        <authorList>
            <person name="Gaulin E."/>
        </authorList>
    </citation>
    <scope>NUCLEOTIDE SEQUENCE</scope>
    <source>
        <strain evidence="1">CBS 578.67</strain>
    </source>
</reference>
<sequence length="282" mass="31731">MDVLASRELIARVFAYQHGLRFNMHYIFHRMGKAAWEVSPSSYGLVHNDRRLTSMCKIDEMLTSWYELNSGVANVVATTRGETSLAILAAHCAFQGDLPALRLLVQKFEVLCTKANLIDWAACNGHLDVIEFLHISTAGVAKNTPWAMEVAAAHGHLHVLKWLHHYRGQRMSAKVIEAAAVHGHLDILKWISGHKTFRTWWLAARGANSKCTDVHEWLHSPETHELMQYGATNVACETCKFKTMAIMPAFEVERCQSAAVVDAVARKRGMSLKDRARKCKIQ</sequence>
<dbReference type="Gene3D" id="1.25.40.20">
    <property type="entry name" value="Ankyrin repeat-containing domain"/>
    <property type="match status" value="1"/>
</dbReference>
<evidence type="ECO:0000313" key="3">
    <source>
        <dbReference type="Proteomes" id="UP000332933"/>
    </source>
</evidence>
<protein>
    <submittedName>
        <fullName evidence="2">Aste57867_21073 protein</fullName>
    </submittedName>
</protein>
<dbReference type="OrthoDB" id="63514at2759"/>
<accession>A0A485LHU1</accession>
<reference evidence="2 3" key="1">
    <citation type="submission" date="2019-03" db="EMBL/GenBank/DDBJ databases">
        <authorList>
            <person name="Gaulin E."/>
            <person name="Dumas B."/>
        </authorList>
    </citation>
    <scope>NUCLEOTIDE SEQUENCE [LARGE SCALE GENOMIC DNA]</scope>
    <source>
        <strain evidence="2">CBS 568.67</strain>
    </source>
</reference>
<evidence type="ECO:0000313" key="2">
    <source>
        <dbReference type="EMBL" id="VFT97747.1"/>
    </source>
</evidence>
<evidence type="ECO:0000313" key="1">
    <source>
        <dbReference type="EMBL" id="KAF0687102.1"/>
    </source>
</evidence>
<proteinExistence type="predicted"/>
<dbReference type="EMBL" id="VJMH01006957">
    <property type="protein sequence ID" value="KAF0687102.1"/>
    <property type="molecule type" value="Genomic_DNA"/>
</dbReference>
<dbReference type="InterPro" id="IPR052050">
    <property type="entry name" value="SecEffector_AnkRepeat"/>
</dbReference>
<name>A0A485LHU1_9STRA</name>